<dbReference type="Proteomes" id="UP000199408">
    <property type="component" value="Unassembled WGS sequence"/>
</dbReference>
<protein>
    <recommendedName>
        <fullName evidence="3">Excreted virulence factor EspC, type VII ESX diderm</fullName>
    </recommendedName>
</protein>
<dbReference type="STRING" id="47864.GA0070560_103340"/>
<keyword evidence="2" id="KW-1185">Reference proteome</keyword>
<dbReference type="OrthoDB" id="3383480at2"/>
<dbReference type="EMBL" id="FMDN01000003">
    <property type="protein sequence ID" value="SCG42740.1"/>
    <property type="molecule type" value="Genomic_DNA"/>
</dbReference>
<sequence length="114" mass="12353">MAEGQLWLDPDRARRGGKDLHLAGETVGSRRKEIGGRIAAASAQRPWGRDDIGAAFEKSYRGYEETLLRAWEGLGRSVAGLGADVVTSVEATVNTDTASGRRLDGVAGRHDYRR</sequence>
<proteinExistence type="predicted"/>
<evidence type="ECO:0000313" key="1">
    <source>
        <dbReference type="EMBL" id="SCG42740.1"/>
    </source>
</evidence>
<evidence type="ECO:0008006" key="3">
    <source>
        <dbReference type="Google" id="ProtNLM"/>
    </source>
</evidence>
<reference evidence="2" key="1">
    <citation type="submission" date="2016-06" db="EMBL/GenBank/DDBJ databases">
        <authorList>
            <person name="Varghese N."/>
        </authorList>
    </citation>
    <scope>NUCLEOTIDE SEQUENCE [LARGE SCALE GENOMIC DNA]</scope>
    <source>
        <strain evidence="2">DSM 43171</strain>
    </source>
</reference>
<name>A0A1C5H9T4_9ACTN</name>
<accession>A0A1C5H9T4</accession>
<evidence type="ECO:0000313" key="2">
    <source>
        <dbReference type="Proteomes" id="UP000199408"/>
    </source>
</evidence>
<organism evidence="1 2">
    <name type="scientific">Micromonospora halophytica</name>
    <dbReference type="NCBI Taxonomy" id="47864"/>
    <lineage>
        <taxon>Bacteria</taxon>
        <taxon>Bacillati</taxon>
        <taxon>Actinomycetota</taxon>
        <taxon>Actinomycetes</taxon>
        <taxon>Micromonosporales</taxon>
        <taxon>Micromonosporaceae</taxon>
        <taxon>Micromonospora</taxon>
    </lineage>
</organism>
<dbReference type="RefSeq" id="WP_091292634.1">
    <property type="nucleotide sequence ID" value="NZ_FMDN01000003.1"/>
</dbReference>
<gene>
    <name evidence="1" type="ORF">GA0070560_103340</name>
</gene>
<dbReference type="AlphaFoldDB" id="A0A1C5H9T4"/>